<gene>
    <name evidence="2" type="ORF">CINCED_3A001237</name>
</gene>
<dbReference type="GO" id="GO:0008168">
    <property type="term" value="F:methyltransferase activity"/>
    <property type="evidence" value="ECO:0007669"/>
    <property type="project" value="UniProtKB-KW"/>
</dbReference>
<dbReference type="PANTHER" id="PTHR12496:SF9">
    <property type="entry name" value="METHYLTRANSFERASE-LIKE PROTEIN 25-RELATED"/>
    <property type="match status" value="1"/>
</dbReference>
<evidence type="ECO:0000259" key="1">
    <source>
        <dbReference type="Pfam" id="PF13679"/>
    </source>
</evidence>
<dbReference type="InterPro" id="IPR025714">
    <property type="entry name" value="Methyltranfer_dom"/>
</dbReference>
<accession>A0A5E4NCE1</accession>
<keyword evidence="2" id="KW-0489">Methyltransferase</keyword>
<keyword evidence="3" id="KW-1185">Reference proteome</keyword>
<dbReference type="OrthoDB" id="10258156at2759"/>
<dbReference type="InterPro" id="IPR029063">
    <property type="entry name" value="SAM-dependent_MTases_sf"/>
</dbReference>
<evidence type="ECO:0000313" key="2">
    <source>
        <dbReference type="EMBL" id="VVC41371.1"/>
    </source>
</evidence>
<reference evidence="2 3" key="1">
    <citation type="submission" date="2019-08" db="EMBL/GenBank/DDBJ databases">
        <authorList>
            <person name="Alioto T."/>
            <person name="Alioto T."/>
            <person name="Gomez Garrido J."/>
        </authorList>
    </citation>
    <scope>NUCLEOTIDE SEQUENCE [LARGE SCALE GENOMIC DNA]</scope>
</reference>
<dbReference type="SUPFAM" id="SSF53335">
    <property type="entry name" value="S-adenosyl-L-methionine-dependent methyltransferases"/>
    <property type="match status" value="1"/>
</dbReference>
<dbReference type="InterPro" id="IPR052220">
    <property type="entry name" value="METTL25"/>
</dbReference>
<feature type="domain" description="Methyltransferase" evidence="1">
    <location>
        <begin position="120"/>
        <end position="305"/>
    </location>
</feature>
<protein>
    <submittedName>
        <fullName evidence="2">S-adenosyl-L-methionine-dependent methyltransferase,Methyltransferase domain</fullName>
    </submittedName>
</protein>
<name>A0A5E4NCE1_9HEMI</name>
<sequence>MEQLRSRLEEVIMYLKPYLPIANSHVVNFITNNFWESIIPIDIQKEFDLKGAEFLFTNFWSDNPIPNSLTQFVTLSKQNYINSYPSNCYMKLDDVHNVLQSWGYISTNQSFNLKEFMCAKKMHEVEVMAKLVADFSKYAGIDIIVDIGGGKGYLSSLLALAYNFNVLGIDSQSINSEGARNRTIKFEKYWQSIIKKSNNFTETKTSLPIIKEKLNNFKEYYEKYSKKPIVVDNTYKQVTEYVTEHTKIAHLVQNEFKVNSKEDFALVGLHTCGSLATTCLKLFIESKNCLKLLINVGCCYHLIEEEFTVSPFWSDVENALNRNESYGFPVSKYLKDKQFELGRDARMCASQSPEKIFNSKDILNPTKPLFYRALLQVYLIQELGYDHNNRCHVGRLAHKCLTFNEYVHKAVKRLQIDIEIDDKKINELYDKYLIDYDRLKVFFILKQALAPVIEGLIIMDRLLYLYEQGINEAFVAKLFDPLLSPRNHAIIALKKN</sequence>
<dbReference type="Pfam" id="PF13679">
    <property type="entry name" value="Methyltransf_32"/>
    <property type="match status" value="1"/>
</dbReference>
<dbReference type="AlphaFoldDB" id="A0A5E4NCE1"/>
<dbReference type="Proteomes" id="UP000325440">
    <property type="component" value="Unassembled WGS sequence"/>
</dbReference>
<organism evidence="2 3">
    <name type="scientific">Cinara cedri</name>
    <dbReference type="NCBI Taxonomy" id="506608"/>
    <lineage>
        <taxon>Eukaryota</taxon>
        <taxon>Metazoa</taxon>
        <taxon>Ecdysozoa</taxon>
        <taxon>Arthropoda</taxon>
        <taxon>Hexapoda</taxon>
        <taxon>Insecta</taxon>
        <taxon>Pterygota</taxon>
        <taxon>Neoptera</taxon>
        <taxon>Paraneoptera</taxon>
        <taxon>Hemiptera</taxon>
        <taxon>Sternorrhyncha</taxon>
        <taxon>Aphidomorpha</taxon>
        <taxon>Aphidoidea</taxon>
        <taxon>Aphididae</taxon>
        <taxon>Lachninae</taxon>
        <taxon>Cinara</taxon>
    </lineage>
</organism>
<dbReference type="Gene3D" id="3.40.50.150">
    <property type="entry name" value="Vaccinia Virus protein VP39"/>
    <property type="match status" value="1"/>
</dbReference>
<keyword evidence="2" id="KW-0808">Transferase</keyword>
<evidence type="ECO:0000313" key="3">
    <source>
        <dbReference type="Proteomes" id="UP000325440"/>
    </source>
</evidence>
<dbReference type="GO" id="GO:0032259">
    <property type="term" value="P:methylation"/>
    <property type="evidence" value="ECO:0007669"/>
    <property type="project" value="UniProtKB-KW"/>
</dbReference>
<dbReference type="PANTHER" id="PTHR12496">
    <property type="entry name" value="CGI-41 METHYLTRANSFERASE"/>
    <property type="match status" value="1"/>
</dbReference>
<dbReference type="EMBL" id="CABPRJ010001918">
    <property type="protein sequence ID" value="VVC41371.1"/>
    <property type="molecule type" value="Genomic_DNA"/>
</dbReference>
<proteinExistence type="predicted"/>